<dbReference type="Proteomes" id="UP000610966">
    <property type="component" value="Unassembled WGS sequence"/>
</dbReference>
<accession>A0A8J3W181</accession>
<dbReference type="Pfam" id="PF03640">
    <property type="entry name" value="Lipoprotein_15"/>
    <property type="match status" value="2"/>
</dbReference>
<keyword evidence="4" id="KW-1185">Reference proteome</keyword>
<dbReference type="PANTHER" id="PTHR39335">
    <property type="entry name" value="BLL4220 PROTEIN"/>
    <property type="match status" value="1"/>
</dbReference>
<feature type="signal peptide" evidence="2">
    <location>
        <begin position="1"/>
        <end position="22"/>
    </location>
</feature>
<protein>
    <submittedName>
        <fullName evidence="3">Lipoprotein</fullName>
    </submittedName>
</protein>
<evidence type="ECO:0000256" key="1">
    <source>
        <dbReference type="SAM" id="MobiDB-lite"/>
    </source>
</evidence>
<feature type="region of interest" description="Disordered" evidence="1">
    <location>
        <begin position="21"/>
        <end position="70"/>
    </location>
</feature>
<dbReference type="GO" id="GO:0043448">
    <property type="term" value="P:alkane catabolic process"/>
    <property type="evidence" value="ECO:0007669"/>
    <property type="project" value="TreeGrafter"/>
</dbReference>
<reference evidence="3" key="1">
    <citation type="submission" date="2021-01" db="EMBL/GenBank/DDBJ databases">
        <title>Whole genome shotgun sequence of Sphaerimonospora thailandensis NBRC 107569.</title>
        <authorList>
            <person name="Komaki H."/>
            <person name="Tamura T."/>
        </authorList>
    </citation>
    <scope>NUCLEOTIDE SEQUENCE</scope>
    <source>
        <strain evidence="3">NBRC 107569</strain>
    </source>
</reference>
<dbReference type="AlphaFoldDB" id="A0A8J3W181"/>
<organism evidence="3 4">
    <name type="scientific">Sphaerimonospora thailandensis</name>
    <dbReference type="NCBI Taxonomy" id="795644"/>
    <lineage>
        <taxon>Bacteria</taxon>
        <taxon>Bacillati</taxon>
        <taxon>Actinomycetota</taxon>
        <taxon>Actinomycetes</taxon>
        <taxon>Streptosporangiales</taxon>
        <taxon>Streptosporangiaceae</taxon>
        <taxon>Sphaerimonospora</taxon>
    </lineage>
</organism>
<name>A0A8J3W181_9ACTN</name>
<evidence type="ECO:0000313" key="4">
    <source>
        <dbReference type="Proteomes" id="UP000610966"/>
    </source>
</evidence>
<dbReference type="InterPro" id="IPR005297">
    <property type="entry name" value="Lipoprotein_repeat"/>
</dbReference>
<feature type="chain" id="PRO_5035272668" evidence="2">
    <location>
        <begin position="23"/>
        <end position="189"/>
    </location>
</feature>
<comment type="caution">
    <text evidence="3">The sequence shown here is derived from an EMBL/GenBank/DDBJ whole genome shotgun (WGS) entry which is preliminary data.</text>
</comment>
<evidence type="ECO:0000256" key="2">
    <source>
        <dbReference type="SAM" id="SignalP"/>
    </source>
</evidence>
<keyword evidence="3" id="KW-0449">Lipoprotein</keyword>
<sequence>MRKLLYAGVITVGLLASGCGSAEEHDNAAKPAANEHYTEPSETPYESGSAMPESGAPASPTSPVMATPTGPAKIDVAQTSLGKILVGTEGRTLYLFTEDKKDKSACSAACAAAWPPALTLGQPQGGTGINGSLLGTIKREDGGTQITYNKHPLYYYAKDQKAGDTAGQNVKDFGGEWYAVTPEGKKAKH</sequence>
<gene>
    <name evidence="3" type="ORF">Mth01_47050</name>
</gene>
<evidence type="ECO:0000313" key="3">
    <source>
        <dbReference type="EMBL" id="GIH72452.1"/>
    </source>
</evidence>
<dbReference type="EMBL" id="BOOG01000052">
    <property type="protein sequence ID" value="GIH72452.1"/>
    <property type="molecule type" value="Genomic_DNA"/>
</dbReference>
<keyword evidence="2" id="KW-0732">Signal</keyword>
<dbReference type="RefSeq" id="WP_204018114.1">
    <property type="nucleotide sequence ID" value="NZ_BOOG01000052.1"/>
</dbReference>
<dbReference type="PANTHER" id="PTHR39335:SF1">
    <property type="entry name" value="BLL4220 PROTEIN"/>
    <property type="match status" value="1"/>
</dbReference>
<dbReference type="PROSITE" id="PS51257">
    <property type="entry name" value="PROKAR_LIPOPROTEIN"/>
    <property type="match status" value="1"/>
</dbReference>
<proteinExistence type="predicted"/>